<dbReference type="InterPro" id="IPR053137">
    <property type="entry name" value="NLR-like"/>
</dbReference>
<keyword evidence="2" id="KW-1185">Reference proteome</keyword>
<accession>A0ABS6UKS4</accession>
<proteinExistence type="predicted"/>
<comment type="caution">
    <text evidence="1">The sequence shown here is derived from an EMBL/GenBank/DDBJ whole genome shotgun (WGS) entry which is preliminary data.</text>
</comment>
<dbReference type="PANTHER" id="PTHR46082:SF6">
    <property type="entry name" value="AAA+ ATPASE DOMAIN-CONTAINING PROTEIN-RELATED"/>
    <property type="match status" value="1"/>
</dbReference>
<dbReference type="Pfam" id="PF05719">
    <property type="entry name" value="GPP34"/>
    <property type="match status" value="1"/>
</dbReference>
<reference evidence="1 2" key="1">
    <citation type="submission" date="2020-11" db="EMBL/GenBank/DDBJ databases">
        <title>Pseudonocardia abyssalis sp. nov. and Pseudonocardia oceani sp. nov., description and phylogenomic analysis of two novel actinomycetes isolated from the deep Southern Ocean.</title>
        <authorList>
            <person name="Parra J."/>
        </authorList>
    </citation>
    <scope>NUCLEOTIDE SEQUENCE [LARGE SCALE GENOMIC DNA]</scope>
    <source>
        <strain evidence="2">KRD185</strain>
    </source>
</reference>
<dbReference type="InterPro" id="IPR008628">
    <property type="entry name" value="GPP34-like"/>
</dbReference>
<name>A0ABS6UKS4_9PSEU</name>
<evidence type="ECO:0000313" key="1">
    <source>
        <dbReference type="EMBL" id="MBW0132419.1"/>
    </source>
</evidence>
<dbReference type="Pfam" id="PF13424">
    <property type="entry name" value="TPR_12"/>
    <property type="match status" value="1"/>
</dbReference>
<dbReference type="EMBL" id="JADQDF010000001">
    <property type="protein sequence ID" value="MBW0132419.1"/>
    <property type="molecule type" value="Genomic_DNA"/>
</dbReference>
<protein>
    <submittedName>
        <fullName evidence="1">Tetratricopeptide repeat protein</fullName>
    </submittedName>
</protein>
<dbReference type="PANTHER" id="PTHR46082">
    <property type="entry name" value="ATP/GTP-BINDING PROTEIN-RELATED"/>
    <property type="match status" value="1"/>
</dbReference>
<dbReference type="RefSeq" id="WP_218592419.1">
    <property type="nucleotide sequence ID" value="NZ_JADQDE010000313.1"/>
</dbReference>
<organism evidence="1 2">
    <name type="scientific">Pseudonocardia oceani</name>
    <dbReference type="NCBI Taxonomy" id="2792013"/>
    <lineage>
        <taxon>Bacteria</taxon>
        <taxon>Bacillati</taxon>
        <taxon>Actinomycetota</taxon>
        <taxon>Actinomycetes</taxon>
        <taxon>Pseudonocardiales</taxon>
        <taxon>Pseudonocardiaceae</taxon>
        <taxon>Pseudonocardia</taxon>
    </lineage>
</organism>
<gene>
    <name evidence="1" type="ORF">I4I82_32765</name>
</gene>
<dbReference type="Proteomes" id="UP000694300">
    <property type="component" value="Unassembled WGS sequence"/>
</dbReference>
<sequence>MKHTDLVPNLFTVLHEPATGRPAAPHPVVCGALFSAQVCALVVAGRLALEGDRPVVTGVRAPGHPDPVADLVVEAVAHARAPRDLHSWAAALGGVVHDRVAEYLVEAGVVRREAPRRLRPTPRWPAADPLRAGRARMELDQMAADPRSFDLPGAVAVACLLAAGVDDVLDTGSGLVDELVAELPTEVGAVVTTLARTPVLPMPGGGRFTGSRLLVESAVLGRRAADPATRADRRHLRERHDAGAALVGAGRAEEAVPVLEQAVAEAVHGLGPVDPDALVAEGNLAVAYLAAGRPEVGIPLLVDTLDDRERTLGPDHPLALTARDVLAAVHRTAGRPAEALAHYALVIAHRTRVLGAGHPDTLTSRLGAGLSHADDGDARAAVAELGSALRDAVEECGPAHPVTVALRGALAECLESAGRPVEARSEYDRAARDAEAALGPAHPDTEALRDALIS</sequence>
<evidence type="ECO:0000313" key="2">
    <source>
        <dbReference type="Proteomes" id="UP000694300"/>
    </source>
</evidence>
<dbReference type="Pfam" id="PF13432">
    <property type="entry name" value="TPR_16"/>
    <property type="match status" value="1"/>
</dbReference>